<dbReference type="GO" id="GO:0005615">
    <property type="term" value="C:extracellular space"/>
    <property type="evidence" value="ECO:0007669"/>
    <property type="project" value="InterPro"/>
</dbReference>
<sequence length="395" mass="44769">MECPQFGLANCPFVMKMVEELVSKQVQAGSNFVFSPLSFQAMMSLVAAGSSGCTLQQLLWFLGLKSIADLHLVSYRLIAFASPPEECKKLFGGPLLSLVSSVWLDKSFPLRSNFEEIAEGIFRAEAKQTDFSAEKGAQADINSWMDNASKGLIRDIIPSVSLDKETALIFANAMYFKGTWARRFKASKTETRIFHLLNGEIMQGPFIRSKKYEKHLYKSFKNDFKILKLPYQNNKDSRCFAMYFFLPEQIDGLQSLVCRICSDPQYFNQQFDLREEIVPDFWLPRFKISHGFQASEILKEQGLILPFTEVGEMTEIHNCPNNKLYVSEIFHKSCVEISEKGTDGVPRNAAGLTKFTASYPTPSFVADHPFLFMIREEISRIVFFLGAVINPFSSA</sequence>
<comment type="caution">
    <text evidence="4">The sequence shown here is derived from an EMBL/GenBank/DDBJ whole genome shotgun (WGS) entry which is preliminary data.</text>
</comment>
<dbReference type="InterPro" id="IPR042178">
    <property type="entry name" value="Serpin_sf_1"/>
</dbReference>
<dbReference type="Pfam" id="PF00079">
    <property type="entry name" value="Serpin"/>
    <property type="match status" value="1"/>
</dbReference>
<dbReference type="PROSITE" id="PS00284">
    <property type="entry name" value="SERPIN"/>
    <property type="match status" value="1"/>
</dbReference>
<comment type="similarity">
    <text evidence="1 2">Belongs to the serpin family.</text>
</comment>
<dbReference type="GO" id="GO:0004867">
    <property type="term" value="F:serine-type endopeptidase inhibitor activity"/>
    <property type="evidence" value="ECO:0007669"/>
    <property type="project" value="InterPro"/>
</dbReference>
<evidence type="ECO:0000259" key="3">
    <source>
        <dbReference type="SMART" id="SM00093"/>
    </source>
</evidence>
<dbReference type="PANTHER" id="PTHR11461">
    <property type="entry name" value="SERINE PROTEASE INHIBITOR, SERPIN"/>
    <property type="match status" value="1"/>
</dbReference>
<evidence type="ECO:0000313" key="5">
    <source>
        <dbReference type="Proteomes" id="UP001370490"/>
    </source>
</evidence>
<dbReference type="InterPro" id="IPR000215">
    <property type="entry name" value="Serpin_fam"/>
</dbReference>
<keyword evidence="5" id="KW-1185">Reference proteome</keyword>
<gene>
    <name evidence="4" type="ORF">RJ641_027599</name>
</gene>
<evidence type="ECO:0000256" key="1">
    <source>
        <dbReference type="ARBA" id="ARBA00009500"/>
    </source>
</evidence>
<proteinExistence type="inferred from homology"/>
<dbReference type="InterPro" id="IPR023795">
    <property type="entry name" value="Serpin_CS"/>
</dbReference>
<evidence type="ECO:0000256" key="2">
    <source>
        <dbReference type="RuleBase" id="RU000411"/>
    </source>
</evidence>
<dbReference type="SMART" id="SM00093">
    <property type="entry name" value="SERPIN"/>
    <property type="match status" value="1"/>
</dbReference>
<dbReference type="Gene3D" id="2.30.39.10">
    <property type="entry name" value="Alpha-1-antitrypsin, domain 1"/>
    <property type="match status" value="1"/>
</dbReference>
<evidence type="ECO:0000313" key="4">
    <source>
        <dbReference type="EMBL" id="KAK6942222.1"/>
    </source>
</evidence>
<dbReference type="AlphaFoldDB" id="A0AAN8WAE6"/>
<feature type="domain" description="Serpin" evidence="3">
    <location>
        <begin position="15"/>
        <end position="391"/>
    </location>
</feature>
<dbReference type="InterPro" id="IPR023796">
    <property type="entry name" value="Serpin_dom"/>
</dbReference>
<organism evidence="4 5">
    <name type="scientific">Dillenia turbinata</name>
    <dbReference type="NCBI Taxonomy" id="194707"/>
    <lineage>
        <taxon>Eukaryota</taxon>
        <taxon>Viridiplantae</taxon>
        <taxon>Streptophyta</taxon>
        <taxon>Embryophyta</taxon>
        <taxon>Tracheophyta</taxon>
        <taxon>Spermatophyta</taxon>
        <taxon>Magnoliopsida</taxon>
        <taxon>eudicotyledons</taxon>
        <taxon>Gunneridae</taxon>
        <taxon>Pentapetalae</taxon>
        <taxon>Dilleniales</taxon>
        <taxon>Dilleniaceae</taxon>
        <taxon>Dillenia</taxon>
    </lineage>
</organism>
<protein>
    <submittedName>
        <fullName evidence="4">Serpin domain</fullName>
    </submittedName>
</protein>
<dbReference type="PANTHER" id="PTHR11461:SF340">
    <property type="entry name" value="SERPIN DOMAIN-CONTAINING PROTEIN"/>
    <property type="match status" value="1"/>
</dbReference>
<dbReference type="Gene3D" id="3.30.497.10">
    <property type="entry name" value="Antithrombin, subunit I, domain 2"/>
    <property type="match status" value="1"/>
</dbReference>
<name>A0AAN8WAE6_9MAGN</name>
<reference evidence="4 5" key="1">
    <citation type="submission" date="2023-12" db="EMBL/GenBank/DDBJ databases">
        <title>A high-quality genome assembly for Dillenia turbinata (Dilleniales).</title>
        <authorList>
            <person name="Chanderbali A."/>
        </authorList>
    </citation>
    <scope>NUCLEOTIDE SEQUENCE [LARGE SCALE GENOMIC DNA]</scope>
    <source>
        <strain evidence="4">LSX21</strain>
        <tissue evidence="4">Leaf</tissue>
    </source>
</reference>
<dbReference type="EMBL" id="JBAMMX010000004">
    <property type="protein sequence ID" value="KAK6942222.1"/>
    <property type="molecule type" value="Genomic_DNA"/>
</dbReference>
<dbReference type="CDD" id="cd02043">
    <property type="entry name" value="serpinP_plants"/>
    <property type="match status" value="1"/>
</dbReference>
<dbReference type="InterPro" id="IPR036186">
    <property type="entry name" value="Serpin_sf"/>
</dbReference>
<accession>A0AAN8WAE6</accession>
<dbReference type="InterPro" id="IPR042185">
    <property type="entry name" value="Serpin_sf_2"/>
</dbReference>
<dbReference type="SUPFAM" id="SSF56574">
    <property type="entry name" value="Serpins"/>
    <property type="match status" value="1"/>
</dbReference>
<dbReference type="Proteomes" id="UP001370490">
    <property type="component" value="Unassembled WGS sequence"/>
</dbReference>